<comment type="similarity">
    <text evidence="1">Belongs to the glycosyl hydrolase 38 family.</text>
</comment>
<dbReference type="Gene3D" id="1.20.1270.50">
    <property type="entry name" value="Glycoside hydrolase family 38, central domain"/>
    <property type="match status" value="1"/>
</dbReference>
<dbReference type="Pfam" id="PF17677">
    <property type="entry name" value="Glyco_hydro38C2"/>
    <property type="match status" value="1"/>
</dbReference>
<evidence type="ECO:0000256" key="4">
    <source>
        <dbReference type="ARBA" id="ARBA00023295"/>
    </source>
</evidence>
<evidence type="ECO:0000313" key="7">
    <source>
        <dbReference type="EMBL" id="SKB00541.1"/>
    </source>
</evidence>
<protein>
    <submittedName>
        <fullName evidence="7">Alpha-mannosidase</fullName>
    </submittedName>
</protein>
<reference evidence="8" key="1">
    <citation type="submission" date="2017-02" db="EMBL/GenBank/DDBJ databases">
        <authorList>
            <person name="Varghese N."/>
            <person name="Submissions S."/>
        </authorList>
    </citation>
    <scope>NUCLEOTIDE SEQUENCE [LARGE SCALE GENOMIC DNA]</scope>
    <source>
        <strain evidence="8">VKM Ac-2052</strain>
    </source>
</reference>
<dbReference type="InterPro" id="IPR011330">
    <property type="entry name" value="Glyco_hydro/deAcase_b/a-brl"/>
</dbReference>
<dbReference type="SMART" id="SM00872">
    <property type="entry name" value="Alpha-mann_mid"/>
    <property type="match status" value="1"/>
</dbReference>
<dbReference type="InterPro" id="IPR041147">
    <property type="entry name" value="GH38_C"/>
</dbReference>
<dbReference type="SUPFAM" id="SSF74650">
    <property type="entry name" value="Galactose mutarotase-like"/>
    <property type="match status" value="1"/>
</dbReference>
<keyword evidence="4" id="KW-0326">Glycosidase</keyword>
<accession>A0A1T4YGW7</accession>
<dbReference type="InterPro" id="IPR011682">
    <property type="entry name" value="Glyco_hydro_38_C"/>
</dbReference>
<dbReference type="Gene3D" id="3.20.110.10">
    <property type="entry name" value="Glycoside hydrolase 38, N terminal domain"/>
    <property type="match status" value="1"/>
</dbReference>
<gene>
    <name evidence="7" type="ORF">SAMN06295879_3034</name>
</gene>
<evidence type="ECO:0000313" key="8">
    <source>
        <dbReference type="Proteomes" id="UP000189735"/>
    </source>
</evidence>
<dbReference type="GO" id="GO:0009313">
    <property type="term" value="P:oligosaccharide catabolic process"/>
    <property type="evidence" value="ECO:0007669"/>
    <property type="project" value="TreeGrafter"/>
</dbReference>
<dbReference type="Proteomes" id="UP000189735">
    <property type="component" value="Unassembled WGS sequence"/>
</dbReference>
<dbReference type="GO" id="GO:0030246">
    <property type="term" value="F:carbohydrate binding"/>
    <property type="evidence" value="ECO:0007669"/>
    <property type="project" value="InterPro"/>
</dbReference>
<sequence>MHLDQEKSAARVDRLLGEFLPAAIVSQSIPVEAGAWTVSGEPVPFSAARDASFTPVARGARWGEPWGTTWLHLTGAVPEHWLAQGGRYRVELSLDLGFSQSKPGFQCEGLVRTPSGRAVKGLEPRNHHVPLDILPGETFEFYVEAASNPDLSGGDDFKSQRAFAPTPFGDRSTAPSGELYTIGRLELRLIDVELESFELELRVLRGLMAELAESDPRRLRILLALGTALDALDPDDLGGSVSAGRAVLEPVLAAPAAHSAHRIVATGHAHIDSAWLWPTRETVRKCIRTFSNVLDLMDRDPELNFTCSSAQQYAWVKAADPELFARLTDRVKEGRFVPVGNMWVESDVTMPSGESLARQFLEGGRFFVEEFGEAADVGWLPDSFGYSGALPQLLRQAGLRWFFTQKMSWNETNAMPHHSFVWEGIDGSRIFTHFPPVNTYSGDMRPTELARDNRNFSDHGMASTSLMPFGYGDGGGGPTRDMMAAGRLQADLEGSPRLRFATARDFFTEAEAEYVDPPVWSGEMYLEFHRGIFTSQARTKRGNRRNERLLAEAETWASAATVLTGASYPGAELDELWRTVLLLQFHDILPGTAIAWVHREAEANHAEVTERAETIITTALRHLTGEGDVAIALNDSPVTVRGVSARSGRVVDEESPGAMGTTSSASPSALADSVPTDADSFVLENDVVLVVVEADGTISRMIDKGTGRNLIAGGRRANLLQLHRDEPNQWDAWDLDASYRASARDLVEGTVWREGDAVFVRRSFGSSSVAQRIELDGAEPTVRIRTEIDWHERRKLLKLAFPLDLHAPAAAYETQFGHVTRPVHTNTSWDAARYEVCAHRWVHVGEPGFGAAVANDGLYGHDVTRQVDDGRVVTVVRQSLLRAPTFPDPEADQGMHTITSTLTVAPDIADAIKAGRAADAPTRIVRGAHVPPRLIAAVAPTSGSVTSVIAETVKLAADASGDVIVRLYESEGRRSSVRIEAGFATESCTIVDLLERPIGDADALLGEPGGGFLVELRPFEVVTLRIQPADGIRKADNA</sequence>
<feature type="region of interest" description="Disordered" evidence="5">
    <location>
        <begin position="646"/>
        <end position="671"/>
    </location>
</feature>
<dbReference type="InterPro" id="IPR037094">
    <property type="entry name" value="Glyco_hydro_38_cen_sf"/>
</dbReference>
<dbReference type="EMBL" id="FUYG01000008">
    <property type="protein sequence ID" value="SKB00541.1"/>
    <property type="molecule type" value="Genomic_DNA"/>
</dbReference>
<dbReference type="Pfam" id="PF22907">
    <property type="entry name" value="Ams1-like_1st"/>
    <property type="match status" value="1"/>
</dbReference>
<evidence type="ECO:0000256" key="2">
    <source>
        <dbReference type="ARBA" id="ARBA00022723"/>
    </source>
</evidence>
<keyword evidence="3" id="KW-0378">Hydrolase</keyword>
<evidence type="ECO:0000259" key="6">
    <source>
        <dbReference type="SMART" id="SM00872"/>
    </source>
</evidence>
<dbReference type="InterPro" id="IPR015341">
    <property type="entry name" value="Glyco_hydro_38_cen"/>
</dbReference>
<dbReference type="PANTHER" id="PTHR46017:SF1">
    <property type="entry name" value="ALPHA-MANNOSIDASE 2C1"/>
    <property type="match status" value="1"/>
</dbReference>
<dbReference type="GO" id="GO:0006013">
    <property type="term" value="P:mannose metabolic process"/>
    <property type="evidence" value="ECO:0007669"/>
    <property type="project" value="InterPro"/>
</dbReference>
<dbReference type="CDD" id="cd10789">
    <property type="entry name" value="GH38N_AMII_ER_cytosolic"/>
    <property type="match status" value="1"/>
</dbReference>
<organism evidence="7 8">
    <name type="scientific">Agreia bicolorata</name>
    <dbReference type="NCBI Taxonomy" id="110935"/>
    <lineage>
        <taxon>Bacteria</taxon>
        <taxon>Bacillati</taxon>
        <taxon>Actinomycetota</taxon>
        <taxon>Actinomycetes</taxon>
        <taxon>Micrococcales</taxon>
        <taxon>Microbacteriaceae</taxon>
        <taxon>Agreia</taxon>
    </lineage>
</organism>
<dbReference type="InterPro" id="IPR011013">
    <property type="entry name" value="Gal_mutarotase_sf_dom"/>
</dbReference>
<dbReference type="Pfam" id="PF07748">
    <property type="entry name" value="Glyco_hydro_38C"/>
    <property type="match status" value="1"/>
</dbReference>
<dbReference type="GO" id="GO:0046872">
    <property type="term" value="F:metal ion binding"/>
    <property type="evidence" value="ECO:0007669"/>
    <property type="project" value="UniProtKB-KW"/>
</dbReference>
<dbReference type="RefSeq" id="WP_078715091.1">
    <property type="nucleotide sequence ID" value="NZ_FUYG01000008.1"/>
</dbReference>
<evidence type="ECO:0000256" key="5">
    <source>
        <dbReference type="SAM" id="MobiDB-lite"/>
    </source>
</evidence>
<dbReference type="Pfam" id="PF01074">
    <property type="entry name" value="Glyco_hydro_38N"/>
    <property type="match status" value="1"/>
</dbReference>
<dbReference type="SUPFAM" id="SSF88713">
    <property type="entry name" value="Glycoside hydrolase/deacetylase"/>
    <property type="match status" value="1"/>
</dbReference>
<proteinExistence type="inferred from homology"/>
<dbReference type="FunFam" id="3.20.110.10:FF:000002">
    <property type="entry name" value="alpha-mannosidase 2C1 isoform X1"/>
    <property type="match status" value="1"/>
</dbReference>
<dbReference type="Pfam" id="PF09261">
    <property type="entry name" value="Alpha-mann_mid"/>
    <property type="match status" value="1"/>
</dbReference>
<dbReference type="FunFam" id="1.20.1270.50:FF:000004">
    <property type="entry name" value="alpha-mannosidase 2C1 isoform X1"/>
    <property type="match status" value="1"/>
</dbReference>
<dbReference type="PANTHER" id="PTHR46017">
    <property type="entry name" value="ALPHA-MANNOSIDASE 2C1"/>
    <property type="match status" value="1"/>
</dbReference>
<dbReference type="InterPro" id="IPR028995">
    <property type="entry name" value="Glyco_hydro_57/38_cen_sf"/>
</dbReference>
<name>A0A1T4YGW7_9MICO</name>
<dbReference type="Gene3D" id="2.70.98.30">
    <property type="entry name" value="Golgi alpha-mannosidase II, domain 4"/>
    <property type="match status" value="1"/>
</dbReference>
<dbReference type="InterPro" id="IPR000602">
    <property type="entry name" value="Glyco_hydro_38_N"/>
</dbReference>
<evidence type="ECO:0000256" key="3">
    <source>
        <dbReference type="ARBA" id="ARBA00022801"/>
    </source>
</evidence>
<dbReference type="SUPFAM" id="SSF88688">
    <property type="entry name" value="Families 57/38 glycoside transferase middle domain"/>
    <property type="match status" value="1"/>
</dbReference>
<dbReference type="InterPro" id="IPR054723">
    <property type="entry name" value="Ams1-like_N"/>
</dbReference>
<feature type="domain" description="Glycoside hydrolase family 38 central" evidence="6">
    <location>
        <begin position="527"/>
        <end position="605"/>
    </location>
</feature>
<dbReference type="InterPro" id="IPR027291">
    <property type="entry name" value="Glyco_hydro_38_N_sf"/>
</dbReference>
<dbReference type="GO" id="GO:0004559">
    <property type="term" value="F:alpha-mannosidase activity"/>
    <property type="evidence" value="ECO:0007669"/>
    <property type="project" value="InterPro"/>
</dbReference>
<evidence type="ECO:0000256" key="1">
    <source>
        <dbReference type="ARBA" id="ARBA00009792"/>
    </source>
</evidence>
<keyword evidence="2" id="KW-0479">Metal-binding</keyword>
<dbReference type="AlphaFoldDB" id="A0A1T4YGW7"/>